<dbReference type="Proteomes" id="UP000887159">
    <property type="component" value="Unassembled WGS sequence"/>
</dbReference>
<keyword evidence="2" id="KW-1185">Reference proteome</keyword>
<evidence type="ECO:0000313" key="2">
    <source>
        <dbReference type="Proteomes" id="UP000887159"/>
    </source>
</evidence>
<proteinExistence type="predicted"/>
<sequence length="159" mass="17994">MYLSLCFEISTTASPRRDPTIYPLCAHSERRAVIENIDKTTEIIDIDRHVSDRRIAQALKIDLKTVLYQLKRWPNQSLDSIPGEDTGVSKSIAHSRHGTTLNIRQAISPIVRLMEEEDNGRPFTIPEGVLPQNWQATDLTCMVLKDTANDCCKMNFLPG</sequence>
<protein>
    <submittedName>
        <fullName evidence="1">Uncharacterized protein</fullName>
    </submittedName>
</protein>
<reference evidence="1" key="1">
    <citation type="submission" date="2020-08" db="EMBL/GenBank/DDBJ databases">
        <title>Multicomponent nature underlies the extraordinary mechanical properties of spider dragline silk.</title>
        <authorList>
            <person name="Kono N."/>
            <person name="Nakamura H."/>
            <person name="Mori M."/>
            <person name="Yoshida Y."/>
            <person name="Ohtoshi R."/>
            <person name="Malay A.D."/>
            <person name="Moran D.A.P."/>
            <person name="Tomita M."/>
            <person name="Numata K."/>
            <person name="Arakawa K."/>
        </authorList>
    </citation>
    <scope>NUCLEOTIDE SEQUENCE</scope>
</reference>
<organism evidence="1 2">
    <name type="scientific">Trichonephila clavipes</name>
    <name type="common">Golden silk orbweaver</name>
    <name type="synonym">Nephila clavipes</name>
    <dbReference type="NCBI Taxonomy" id="2585209"/>
    <lineage>
        <taxon>Eukaryota</taxon>
        <taxon>Metazoa</taxon>
        <taxon>Ecdysozoa</taxon>
        <taxon>Arthropoda</taxon>
        <taxon>Chelicerata</taxon>
        <taxon>Arachnida</taxon>
        <taxon>Araneae</taxon>
        <taxon>Araneomorphae</taxon>
        <taxon>Entelegynae</taxon>
        <taxon>Araneoidea</taxon>
        <taxon>Nephilidae</taxon>
        <taxon>Trichonephila</taxon>
    </lineage>
</organism>
<dbReference type="AlphaFoldDB" id="A0A8X6UYI4"/>
<comment type="caution">
    <text evidence="1">The sequence shown here is derived from an EMBL/GenBank/DDBJ whole genome shotgun (WGS) entry which is preliminary data.</text>
</comment>
<accession>A0A8X6UYI4</accession>
<dbReference type="EMBL" id="BMAU01021051">
    <property type="protein sequence ID" value="GFX88308.1"/>
    <property type="molecule type" value="Genomic_DNA"/>
</dbReference>
<gene>
    <name evidence="1" type="ORF">TNCV_1705291</name>
</gene>
<name>A0A8X6UYI4_TRICX</name>
<evidence type="ECO:0000313" key="1">
    <source>
        <dbReference type="EMBL" id="GFX88308.1"/>
    </source>
</evidence>